<sequence>MTPRADTHSRVERDRHSRVMSLRCCFGACERTLHLELAGPVFVFQASTETLRRMSTDDQLKSSSPAAHLNDGSVVSRRRDLGRDDVGRPVCQPVVDGDHEGVLEELRQQQQAEQHHPGRRQVDATGAPGDGGPLTLRHVVVIVALDGFLWDRDGDESWFRFSYKRVIDLFK</sequence>
<dbReference type="EMBL" id="SRLO01000348">
    <property type="protein sequence ID" value="TNN59794.1"/>
    <property type="molecule type" value="Genomic_DNA"/>
</dbReference>
<name>A0A4Z2H4Q1_9TELE</name>
<feature type="compositionally biased region" description="Basic and acidic residues" evidence="1">
    <location>
        <begin position="77"/>
        <end position="87"/>
    </location>
</feature>
<protein>
    <submittedName>
        <fullName evidence="2">Uncharacterized protein</fullName>
    </submittedName>
</protein>
<dbReference type="Proteomes" id="UP000314294">
    <property type="component" value="Unassembled WGS sequence"/>
</dbReference>
<accession>A0A4Z2H4Q1</accession>
<evidence type="ECO:0000313" key="3">
    <source>
        <dbReference type="Proteomes" id="UP000314294"/>
    </source>
</evidence>
<feature type="compositionally biased region" description="Basic and acidic residues" evidence="1">
    <location>
        <begin position="108"/>
        <end position="122"/>
    </location>
</feature>
<comment type="caution">
    <text evidence="2">The sequence shown here is derived from an EMBL/GenBank/DDBJ whole genome shotgun (WGS) entry which is preliminary data.</text>
</comment>
<proteinExistence type="predicted"/>
<dbReference type="AlphaFoldDB" id="A0A4Z2H4Q1"/>
<evidence type="ECO:0000256" key="1">
    <source>
        <dbReference type="SAM" id="MobiDB-lite"/>
    </source>
</evidence>
<feature type="region of interest" description="Disordered" evidence="1">
    <location>
        <begin position="55"/>
        <end position="95"/>
    </location>
</feature>
<keyword evidence="3" id="KW-1185">Reference proteome</keyword>
<evidence type="ECO:0000313" key="2">
    <source>
        <dbReference type="EMBL" id="TNN59794.1"/>
    </source>
</evidence>
<gene>
    <name evidence="2" type="ORF">EYF80_029979</name>
</gene>
<organism evidence="2 3">
    <name type="scientific">Liparis tanakae</name>
    <name type="common">Tanaka's snailfish</name>
    <dbReference type="NCBI Taxonomy" id="230148"/>
    <lineage>
        <taxon>Eukaryota</taxon>
        <taxon>Metazoa</taxon>
        <taxon>Chordata</taxon>
        <taxon>Craniata</taxon>
        <taxon>Vertebrata</taxon>
        <taxon>Euteleostomi</taxon>
        <taxon>Actinopterygii</taxon>
        <taxon>Neopterygii</taxon>
        <taxon>Teleostei</taxon>
        <taxon>Neoteleostei</taxon>
        <taxon>Acanthomorphata</taxon>
        <taxon>Eupercaria</taxon>
        <taxon>Perciformes</taxon>
        <taxon>Cottioidei</taxon>
        <taxon>Cottales</taxon>
        <taxon>Liparidae</taxon>
        <taxon>Liparis</taxon>
    </lineage>
</organism>
<reference evidence="2 3" key="1">
    <citation type="submission" date="2019-03" db="EMBL/GenBank/DDBJ databases">
        <title>First draft genome of Liparis tanakae, snailfish: a comprehensive survey of snailfish specific genes.</title>
        <authorList>
            <person name="Kim W."/>
            <person name="Song I."/>
            <person name="Jeong J.-H."/>
            <person name="Kim D."/>
            <person name="Kim S."/>
            <person name="Ryu S."/>
            <person name="Song J.Y."/>
            <person name="Lee S.K."/>
        </authorList>
    </citation>
    <scope>NUCLEOTIDE SEQUENCE [LARGE SCALE GENOMIC DNA]</scope>
    <source>
        <tissue evidence="2">Muscle</tissue>
    </source>
</reference>
<feature type="region of interest" description="Disordered" evidence="1">
    <location>
        <begin position="108"/>
        <end position="130"/>
    </location>
</feature>